<keyword evidence="1" id="KW-0732">Signal</keyword>
<organism evidence="2 3">
    <name type="scientific">Fusarium coffeatum</name>
    <dbReference type="NCBI Taxonomy" id="231269"/>
    <lineage>
        <taxon>Eukaryota</taxon>
        <taxon>Fungi</taxon>
        <taxon>Dikarya</taxon>
        <taxon>Ascomycota</taxon>
        <taxon>Pezizomycotina</taxon>
        <taxon>Sordariomycetes</taxon>
        <taxon>Hypocreomycetidae</taxon>
        <taxon>Hypocreales</taxon>
        <taxon>Nectriaceae</taxon>
        <taxon>Fusarium</taxon>
        <taxon>Fusarium incarnatum-equiseti species complex</taxon>
    </lineage>
</organism>
<gene>
    <name evidence="2" type="ORF">FIESC28_00971</name>
</gene>
<dbReference type="GeneID" id="41990418"/>
<name>A0A366SB96_9HYPO</name>
<dbReference type="RefSeq" id="XP_031020779.1">
    <property type="nucleotide sequence ID" value="XM_031155122.1"/>
</dbReference>
<reference evidence="2 3" key="1">
    <citation type="submission" date="2018-06" db="EMBL/GenBank/DDBJ databases">
        <title>Fusarium incarnatum-equiseti species complex species 28.</title>
        <authorList>
            <person name="Gardiner D.M."/>
        </authorList>
    </citation>
    <scope>NUCLEOTIDE SEQUENCE [LARGE SCALE GENOMIC DNA]</scope>
    <source>
        <strain evidence="2 3">FIESC_28</strain>
    </source>
</reference>
<evidence type="ECO:0000313" key="2">
    <source>
        <dbReference type="EMBL" id="RBR26188.1"/>
    </source>
</evidence>
<feature type="chain" id="PRO_5016984185" evidence="1">
    <location>
        <begin position="23"/>
        <end position="123"/>
    </location>
</feature>
<evidence type="ECO:0000313" key="3">
    <source>
        <dbReference type="Proteomes" id="UP000253153"/>
    </source>
</evidence>
<evidence type="ECO:0000256" key="1">
    <source>
        <dbReference type="SAM" id="SignalP"/>
    </source>
</evidence>
<dbReference type="AlphaFoldDB" id="A0A366SB96"/>
<proteinExistence type="predicted"/>
<dbReference type="OrthoDB" id="3935568at2759"/>
<dbReference type="PROSITE" id="PS51257">
    <property type="entry name" value="PROKAR_LIPOPROTEIN"/>
    <property type="match status" value="1"/>
</dbReference>
<feature type="signal peptide" evidence="1">
    <location>
        <begin position="1"/>
        <end position="22"/>
    </location>
</feature>
<accession>A0A366SB96</accession>
<protein>
    <submittedName>
        <fullName evidence="2">Uncharacterized protein</fullName>
    </submittedName>
</protein>
<dbReference type="EMBL" id="QKXC01000025">
    <property type="protein sequence ID" value="RBR26188.1"/>
    <property type="molecule type" value="Genomic_DNA"/>
</dbReference>
<comment type="caution">
    <text evidence="2">The sequence shown here is derived from an EMBL/GenBank/DDBJ whole genome shotgun (WGS) entry which is preliminary data.</text>
</comment>
<sequence length="123" mass="13638">MRYLQNMVLLISVLGAAPAVLAAASCADVQPLQAFQPQDDDAEYDDDDEGLTGNYGVTLLAQLEYRARVKCLTKGRPGKNCYYSQCPGSKQCKVNVRGNCMFKYTQKKRPFGCSLCLCYRSSM</sequence>
<keyword evidence="3" id="KW-1185">Reference proteome</keyword>
<dbReference type="Proteomes" id="UP000253153">
    <property type="component" value="Unassembled WGS sequence"/>
</dbReference>